<evidence type="ECO:0000259" key="3">
    <source>
        <dbReference type="Pfam" id="PF01156"/>
    </source>
</evidence>
<accession>A0A937VX43</accession>
<dbReference type="InterPro" id="IPR036452">
    <property type="entry name" value="Ribo_hydro-like"/>
</dbReference>
<dbReference type="InterPro" id="IPR023186">
    <property type="entry name" value="IUNH"/>
</dbReference>
<evidence type="ECO:0000256" key="2">
    <source>
        <dbReference type="ARBA" id="ARBA00023295"/>
    </source>
</evidence>
<organism evidence="4 5">
    <name type="scientific">Tectimicrobiota bacterium</name>
    <dbReference type="NCBI Taxonomy" id="2528274"/>
    <lineage>
        <taxon>Bacteria</taxon>
        <taxon>Pseudomonadati</taxon>
        <taxon>Nitrospinota/Tectimicrobiota group</taxon>
        <taxon>Candidatus Tectimicrobiota</taxon>
    </lineage>
</organism>
<feature type="domain" description="Inosine/uridine-preferring nucleoside hydrolase" evidence="3">
    <location>
        <begin position="13"/>
        <end position="318"/>
    </location>
</feature>
<dbReference type="EMBL" id="VGLS01000028">
    <property type="protein sequence ID" value="MBM3222527.1"/>
    <property type="molecule type" value="Genomic_DNA"/>
</dbReference>
<gene>
    <name evidence="4" type="ORF">FJZ47_01805</name>
</gene>
<evidence type="ECO:0000256" key="1">
    <source>
        <dbReference type="ARBA" id="ARBA00022801"/>
    </source>
</evidence>
<dbReference type="GO" id="GO:0008477">
    <property type="term" value="F:purine nucleosidase activity"/>
    <property type="evidence" value="ECO:0007669"/>
    <property type="project" value="TreeGrafter"/>
</dbReference>
<comment type="caution">
    <text evidence="4">The sequence shown here is derived from an EMBL/GenBank/DDBJ whole genome shotgun (WGS) entry which is preliminary data.</text>
</comment>
<dbReference type="Proteomes" id="UP000712673">
    <property type="component" value="Unassembled WGS sequence"/>
</dbReference>
<dbReference type="PANTHER" id="PTHR12304:SF4">
    <property type="entry name" value="URIDINE NUCLEOSIDASE"/>
    <property type="match status" value="1"/>
</dbReference>
<dbReference type="AlphaFoldDB" id="A0A937VX43"/>
<dbReference type="PANTHER" id="PTHR12304">
    <property type="entry name" value="INOSINE-URIDINE PREFERRING NUCLEOSIDE HYDROLASE"/>
    <property type="match status" value="1"/>
</dbReference>
<protein>
    <submittedName>
        <fullName evidence="4">Nucleoside hydrolase</fullName>
    </submittedName>
</protein>
<dbReference type="InterPro" id="IPR001910">
    <property type="entry name" value="Inosine/uridine_hydrolase_dom"/>
</dbReference>
<keyword evidence="2" id="KW-0326">Glycosidase</keyword>
<dbReference type="GO" id="GO:0006152">
    <property type="term" value="P:purine nucleoside catabolic process"/>
    <property type="evidence" value="ECO:0007669"/>
    <property type="project" value="TreeGrafter"/>
</dbReference>
<evidence type="ECO:0000313" key="4">
    <source>
        <dbReference type="EMBL" id="MBM3222527.1"/>
    </source>
</evidence>
<evidence type="ECO:0000313" key="5">
    <source>
        <dbReference type="Proteomes" id="UP000712673"/>
    </source>
</evidence>
<sequence>MSQPQGARTPRPVVIDTDPGIDDALAILLALRSEELRVELLTTVAGNVSIQDTTANARRVLSWLAPTPCPIVAQGAARPLRRRLHTAVAVHGDDGLGGITAYRHADGRLQYPAPAYPVAQGRGVQQLLRMVERHGRELTVIALGPLTNIARAIQLAPEIMQRLGQLVVMGGAIGVPGNISPVAEFNIFADPHAADVVFRAGLPTTLVPLDVTRQVRLTRTMLAQASHGAPSPLLPILHDLTQHALQREEAGMPLHDPLAVAVAIDPSLVTRTCMPVHVETKGQYTLGMTVVDQRSPAACPESTPRLAVALAVDAPRVLTLLLTRLLAL</sequence>
<reference evidence="4" key="1">
    <citation type="submission" date="2019-03" db="EMBL/GenBank/DDBJ databases">
        <title>Lake Tanganyika Metagenome-Assembled Genomes (MAGs).</title>
        <authorList>
            <person name="Tran P."/>
        </authorList>
    </citation>
    <scope>NUCLEOTIDE SEQUENCE</scope>
    <source>
        <strain evidence="4">K_DeepCast_65m_m2_066</strain>
    </source>
</reference>
<dbReference type="Pfam" id="PF01156">
    <property type="entry name" value="IU_nuc_hydro"/>
    <property type="match status" value="1"/>
</dbReference>
<proteinExistence type="predicted"/>
<keyword evidence="1 4" id="KW-0378">Hydrolase</keyword>
<dbReference type="Gene3D" id="3.90.245.10">
    <property type="entry name" value="Ribonucleoside hydrolase-like"/>
    <property type="match status" value="1"/>
</dbReference>
<dbReference type="GO" id="GO:0005829">
    <property type="term" value="C:cytosol"/>
    <property type="evidence" value="ECO:0007669"/>
    <property type="project" value="TreeGrafter"/>
</dbReference>
<name>A0A937VX43_UNCTE</name>
<dbReference type="SUPFAM" id="SSF53590">
    <property type="entry name" value="Nucleoside hydrolase"/>
    <property type="match status" value="1"/>
</dbReference>